<protein>
    <submittedName>
        <fullName evidence="3">Dihydrodipicolinate synthase family protein</fullName>
        <ecNumber evidence="3">4.1.3.3</ecNumber>
        <ecNumber evidence="3">4.2.1.41</ecNumber>
        <ecNumber evidence="3">4.3.3.7</ecNumber>
    </submittedName>
</protein>
<dbReference type="GO" id="GO:0008840">
    <property type="term" value="F:4-hydroxy-tetrahydrodipicolinate synthase activity"/>
    <property type="evidence" value="ECO:0007669"/>
    <property type="project" value="UniProtKB-EC"/>
</dbReference>
<proteinExistence type="inferred from homology"/>
<dbReference type="EMBL" id="JBCLTR010000002">
    <property type="protein sequence ID" value="MEY8632411.1"/>
    <property type="molecule type" value="Genomic_DNA"/>
</dbReference>
<accession>A0ABV4DCZ3</accession>
<dbReference type="EC" id="4.1.3.3" evidence="3"/>
<dbReference type="InterPro" id="IPR002220">
    <property type="entry name" value="DapA-like"/>
</dbReference>
<dbReference type="PIRSF" id="PIRSF001365">
    <property type="entry name" value="DHDPS"/>
    <property type="match status" value="1"/>
</dbReference>
<reference evidence="3 4" key="1">
    <citation type="submission" date="2024-03" db="EMBL/GenBank/DDBJ databases">
        <title>Mouse gut bacterial collection (mGBC) of GemPharmatech.</title>
        <authorList>
            <person name="He Y."/>
            <person name="Dong L."/>
            <person name="Wu D."/>
            <person name="Gao X."/>
            <person name="Lin Z."/>
        </authorList>
    </citation>
    <scope>NUCLEOTIDE SEQUENCE [LARGE SCALE GENOMIC DNA]</scope>
    <source>
        <strain evidence="3 4">32-10</strain>
    </source>
</reference>
<gene>
    <name evidence="3" type="ORF">AALG99_02525</name>
</gene>
<evidence type="ECO:0000256" key="1">
    <source>
        <dbReference type="ARBA" id="ARBA00023239"/>
    </source>
</evidence>
<name>A0ABV4DCZ3_9FIRM</name>
<dbReference type="PANTHER" id="PTHR42849">
    <property type="entry name" value="N-ACETYLNEURAMINATE LYASE"/>
    <property type="match status" value="1"/>
</dbReference>
<evidence type="ECO:0000256" key="2">
    <source>
        <dbReference type="PIRNR" id="PIRNR001365"/>
    </source>
</evidence>
<comment type="caution">
    <text evidence="3">The sequence shown here is derived from an EMBL/GenBank/DDBJ whole genome shotgun (WGS) entry which is preliminary data.</text>
</comment>
<dbReference type="EC" id="4.2.1.41" evidence="3"/>
<evidence type="ECO:0000313" key="4">
    <source>
        <dbReference type="Proteomes" id="UP001565219"/>
    </source>
</evidence>
<dbReference type="GO" id="GO:0047448">
    <property type="term" value="F:5-dehydro-4-deoxyglucarate dehydratase activity"/>
    <property type="evidence" value="ECO:0007669"/>
    <property type="project" value="UniProtKB-EC"/>
</dbReference>
<dbReference type="InterPro" id="IPR013785">
    <property type="entry name" value="Aldolase_TIM"/>
</dbReference>
<dbReference type="PANTHER" id="PTHR42849:SF1">
    <property type="entry name" value="N-ACETYLNEURAMINATE LYASE"/>
    <property type="match status" value="1"/>
</dbReference>
<dbReference type="CDD" id="cd00408">
    <property type="entry name" value="DHDPS-like"/>
    <property type="match status" value="1"/>
</dbReference>
<dbReference type="SMART" id="SM01130">
    <property type="entry name" value="DHDPS"/>
    <property type="match status" value="1"/>
</dbReference>
<organism evidence="3 4">
    <name type="scientific">Anaerostipes hominis</name>
    <name type="common">ex Lee et al. 2021</name>
    <dbReference type="NCBI Taxonomy" id="2025494"/>
    <lineage>
        <taxon>Bacteria</taxon>
        <taxon>Bacillati</taxon>
        <taxon>Bacillota</taxon>
        <taxon>Clostridia</taxon>
        <taxon>Lachnospirales</taxon>
        <taxon>Lachnospiraceae</taxon>
        <taxon>Anaerostipes</taxon>
    </lineage>
</organism>
<evidence type="ECO:0000313" key="3">
    <source>
        <dbReference type="EMBL" id="MEY8632411.1"/>
    </source>
</evidence>
<dbReference type="SUPFAM" id="SSF51569">
    <property type="entry name" value="Aldolase"/>
    <property type="match status" value="1"/>
</dbReference>
<dbReference type="GO" id="GO:0008747">
    <property type="term" value="F:N-acetylneuraminate lyase activity"/>
    <property type="evidence" value="ECO:0007669"/>
    <property type="project" value="UniProtKB-EC"/>
</dbReference>
<dbReference type="PRINTS" id="PR00146">
    <property type="entry name" value="DHPICSNTHASE"/>
</dbReference>
<dbReference type="EC" id="4.3.3.7" evidence="3"/>
<dbReference type="Gene3D" id="3.20.20.70">
    <property type="entry name" value="Aldolase class I"/>
    <property type="match status" value="1"/>
</dbReference>
<keyword evidence="4" id="KW-1185">Reference proteome</keyword>
<comment type="similarity">
    <text evidence="2">Belongs to the DapA family.</text>
</comment>
<dbReference type="Proteomes" id="UP001565219">
    <property type="component" value="Unassembled WGS sequence"/>
</dbReference>
<sequence length="291" mass="32968">MMKGLYVASITPYDRENKINEEAAKQLFSKNLEEGAKGFFVGGSSAECFLMTREERVQLFEIASGFKEKADLFAHVGALSTDEAIYYAKEAKAMGYENIAATPPFYFGYSQKAIAQYFYDIAEAVDMPILYYNIPCNTYKELDLNNADTIALLKSGALSGVKHTNLDVYQMERIKNVNPELLTFGGFEQNMVAFLALGCDGFIGSTFNFMLPHYKKIYDLYLDGKSEDARKLQIKANNIMECIWNIGLFPAIKHILNARGMYVGEVRKPFLELSQEEKEIVDRVVRENLEN</sequence>
<keyword evidence="1 2" id="KW-0456">Lyase</keyword>
<dbReference type="RefSeq" id="WP_235824570.1">
    <property type="nucleotide sequence ID" value="NZ_BAABXW010000002.1"/>
</dbReference>
<dbReference type="Pfam" id="PF00701">
    <property type="entry name" value="DHDPS"/>
    <property type="match status" value="1"/>
</dbReference>